<evidence type="ECO:0000259" key="3">
    <source>
        <dbReference type="PROSITE" id="PS50115"/>
    </source>
</evidence>
<feature type="domain" description="Arf-GAP" evidence="3">
    <location>
        <begin position="9"/>
        <end position="127"/>
    </location>
</feature>
<protein>
    <submittedName>
        <fullName evidence="4">BA75_03368T0</fullName>
    </submittedName>
</protein>
<dbReference type="PANTHER" id="PTHR45705:SF9">
    <property type="entry name" value="PROTEIN GTS1"/>
    <property type="match status" value="1"/>
</dbReference>
<feature type="region of interest" description="Disordered" evidence="2">
    <location>
        <begin position="158"/>
        <end position="186"/>
    </location>
</feature>
<dbReference type="EMBL" id="CP014586">
    <property type="protein sequence ID" value="ANZ77144.1"/>
    <property type="molecule type" value="Genomic_DNA"/>
</dbReference>
<dbReference type="OrthoDB" id="10266696at2759"/>
<keyword evidence="5" id="KW-1185">Reference proteome</keyword>
<dbReference type="InterPro" id="IPR037278">
    <property type="entry name" value="ARFGAP/RecO"/>
</dbReference>
<dbReference type="Gene3D" id="1.10.220.150">
    <property type="entry name" value="Arf GTPase activating protein"/>
    <property type="match status" value="1"/>
</dbReference>
<evidence type="ECO:0000256" key="2">
    <source>
        <dbReference type="SAM" id="MobiDB-lite"/>
    </source>
</evidence>
<evidence type="ECO:0000256" key="1">
    <source>
        <dbReference type="PROSITE-ProRule" id="PRU00288"/>
    </source>
</evidence>
<dbReference type="SUPFAM" id="SSF57863">
    <property type="entry name" value="ArfGap/RecO-like zinc finger"/>
    <property type="match status" value="1"/>
</dbReference>
<dbReference type="CDD" id="cd08204">
    <property type="entry name" value="ArfGap"/>
    <property type="match status" value="1"/>
</dbReference>
<organism evidence="4 5">
    <name type="scientific">Komagataella pastoris</name>
    <name type="common">Yeast</name>
    <name type="synonym">Pichia pastoris</name>
    <dbReference type="NCBI Taxonomy" id="4922"/>
    <lineage>
        <taxon>Eukaryota</taxon>
        <taxon>Fungi</taxon>
        <taxon>Dikarya</taxon>
        <taxon>Ascomycota</taxon>
        <taxon>Saccharomycotina</taxon>
        <taxon>Pichiomycetes</taxon>
        <taxon>Pichiales</taxon>
        <taxon>Pichiaceae</taxon>
        <taxon>Komagataella</taxon>
    </lineage>
</organism>
<dbReference type="AlphaFoldDB" id="A0A1B2JGF4"/>
<keyword evidence="1" id="KW-0862">Zinc</keyword>
<dbReference type="GO" id="GO:0005737">
    <property type="term" value="C:cytoplasm"/>
    <property type="evidence" value="ECO:0007669"/>
    <property type="project" value="TreeGrafter"/>
</dbReference>
<evidence type="ECO:0000313" key="4">
    <source>
        <dbReference type="EMBL" id="ANZ77144.1"/>
    </source>
</evidence>
<dbReference type="SMART" id="SM00105">
    <property type="entry name" value="ArfGap"/>
    <property type="match status" value="1"/>
</dbReference>
<dbReference type="PROSITE" id="PS50115">
    <property type="entry name" value="ARFGAP"/>
    <property type="match status" value="1"/>
</dbReference>
<dbReference type="Proteomes" id="UP000094565">
    <property type="component" value="Chromosome 3"/>
</dbReference>
<keyword evidence="1" id="KW-0479">Metal-binding</keyword>
<evidence type="ECO:0000313" key="5">
    <source>
        <dbReference type="Proteomes" id="UP000094565"/>
    </source>
</evidence>
<proteinExistence type="predicted"/>
<accession>A0A1B2JGF4</accession>
<dbReference type="PRINTS" id="PR00405">
    <property type="entry name" value="REVINTRACTNG"/>
</dbReference>
<dbReference type="InterPro" id="IPR051718">
    <property type="entry name" value="ARF_GTPase-activating"/>
</dbReference>
<gene>
    <name evidence="4" type="primary">GTS1</name>
    <name evidence="4" type="ORF">ATY40_BA7503368</name>
</gene>
<sequence length="271" mass="30560">MAKASRSESILLEIINSSENSNKCGECGSCYPTWASWNLGVLLCGRCASLHRVLGSDVSRVKSLSLEEWHGKELQQLKSLGNKKNTKKWNPKKFPFPFDEDDKTGMEAWIKDKYIKGKFLNESYEDLDYNLGYPRSATKSASKSPSFETDDFSRIGNRSYTKLSSSKTGSRRNSEVPPPLPRRRENSLTANKITTVNSETDWLSRSSNSPALAHNPQSTFQPTIISGALDQTLVQPQIYQYVDPVDGLLKYVDQNGQQYIDSAQYQNFFQS</sequence>
<dbReference type="PANTHER" id="PTHR45705">
    <property type="entry name" value="FI20236P1"/>
    <property type="match status" value="1"/>
</dbReference>
<dbReference type="InterPro" id="IPR038508">
    <property type="entry name" value="ArfGAP_dom_sf"/>
</dbReference>
<dbReference type="GO" id="GO:0008270">
    <property type="term" value="F:zinc ion binding"/>
    <property type="evidence" value="ECO:0007669"/>
    <property type="project" value="UniProtKB-KW"/>
</dbReference>
<keyword evidence="1" id="KW-0863">Zinc-finger</keyword>
<dbReference type="Pfam" id="PF01412">
    <property type="entry name" value="ArfGap"/>
    <property type="match status" value="1"/>
</dbReference>
<dbReference type="InterPro" id="IPR001164">
    <property type="entry name" value="ArfGAP_dom"/>
</dbReference>
<feature type="compositionally biased region" description="Polar residues" evidence="2">
    <location>
        <begin position="158"/>
        <end position="168"/>
    </location>
</feature>
<name>A0A1B2JGF4_PICPA</name>
<dbReference type="GO" id="GO:0005096">
    <property type="term" value="F:GTPase activator activity"/>
    <property type="evidence" value="ECO:0007669"/>
    <property type="project" value="InterPro"/>
</dbReference>
<reference evidence="4 5" key="1">
    <citation type="submission" date="2016-02" db="EMBL/GenBank/DDBJ databases">
        <title>Comparative genomic and transcriptomic foundation for Pichia pastoris.</title>
        <authorList>
            <person name="Love K.R."/>
            <person name="Shah K.A."/>
            <person name="Whittaker C.A."/>
            <person name="Wu J."/>
            <person name="Bartlett M.C."/>
            <person name="Ma D."/>
            <person name="Leeson R.L."/>
            <person name="Priest M."/>
            <person name="Young S.K."/>
            <person name="Love J.C."/>
        </authorList>
    </citation>
    <scope>NUCLEOTIDE SEQUENCE [LARGE SCALE GENOMIC DNA]</scope>
    <source>
        <strain evidence="4 5">ATCC 28485</strain>
    </source>
</reference>